<keyword evidence="3" id="KW-0378">Hydrolase</keyword>
<reference evidence="6" key="1">
    <citation type="submission" date="2021-06" db="EMBL/GenBank/DDBJ databases">
        <title>44 bacteria genomes isolated from Dapeng, Shenzhen.</title>
        <authorList>
            <person name="Zheng W."/>
            <person name="Yu S."/>
            <person name="Huang Y."/>
        </authorList>
    </citation>
    <scope>NUCLEOTIDE SEQUENCE</scope>
    <source>
        <strain evidence="6">DP5N28-2</strain>
    </source>
</reference>
<name>A0A953HY83_9BACT</name>
<dbReference type="CDD" id="cd06262">
    <property type="entry name" value="metallo-hydrolase-like_MBL-fold"/>
    <property type="match status" value="1"/>
</dbReference>
<evidence type="ECO:0000256" key="1">
    <source>
        <dbReference type="ARBA" id="ARBA00001947"/>
    </source>
</evidence>
<dbReference type="AlphaFoldDB" id="A0A953HY83"/>
<keyword evidence="7" id="KW-1185">Reference proteome</keyword>
<evidence type="ECO:0000256" key="4">
    <source>
        <dbReference type="ARBA" id="ARBA00022833"/>
    </source>
</evidence>
<dbReference type="SUPFAM" id="SSF56281">
    <property type="entry name" value="Metallo-hydrolase/oxidoreductase"/>
    <property type="match status" value="1"/>
</dbReference>
<dbReference type="InterPro" id="IPR036866">
    <property type="entry name" value="RibonucZ/Hydroxyglut_hydro"/>
</dbReference>
<dbReference type="GO" id="GO:0046872">
    <property type="term" value="F:metal ion binding"/>
    <property type="evidence" value="ECO:0007669"/>
    <property type="project" value="UniProtKB-KW"/>
</dbReference>
<dbReference type="PANTHER" id="PTHR46233">
    <property type="entry name" value="HYDROXYACYLGLUTATHIONE HYDROLASE GLOC"/>
    <property type="match status" value="1"/>
</dbReference>
<dbReference type="GO" id="GO:0016787">
    <property type="term" value="F:hydrolase activity"/>
    <property type="evidence" value="ECO:0007669"/>
    <property type="project" value="UniProtKB-KW"/>
</dbReference>
<protein>
    <submittedName>
        <fullName evidence="6">MBL fold metallo-hydrolase</fullName>
    </submittedName>
</protein>
<dbReference type="InterPro" id="IPR051453">
    <property type="entry name" value="MBL_Glyoxalase_II"/>
</dbReference>
<dbReference type="RefSeq" id="WP_222579437.1">
    <property type="nucleotide sequence ID" value="NZ_JAHVHU010000006.1"/>
</dbReference>
<dbReference type="Gene3D" id="3.60.15.10">
    <property type="entry name" value="Ribonuclease Z/Hydroxyacylglutathione hydrolase-like"/>
    <property type="match status" value="1"/>
</dbReference>
<keyword evidence="2" id="KW-0479">Metal-binding</keyword>
<proteinExistence type="predicted"/>
<feature type="domain" description="Metallo-beta-lactamase" evidence="5">
    <location>
        <begin position="15"/>
        <end position="197"/>
    </location>
</feature>
<organism evidence="6 7">
    <name type="scientific">Membranihabitans marinus</name>
    <dbReference type="NCBI Taxonomy" id="1227546"/>
    <lineage>
        <taxon>Bacteria</taxon>
        <taxon>Pseudomonadati</taxon>
        <taxon>Bacteroidota</taxon>
        <taxon>Saprospiria</taxon>
        <taxon>Saprospirales</taxon>
        <taxon>Saprospiraceae</taxon>
        <taxon>Membranihabitans</taxon>
    </lineage>
</organism>
<dbReference type="Proteomes" id="UP000753961">
    <property type="component" value="Unassembled WGS sequence"/>
</dbReference>
<dbReference type="Pfam" id="PF00753">
    <property type="entry name" value="Lactamase_B"/>
    <property type="match status" value="1"/>
</dbReference>
<dbReference type="InterPro" id="IPR001279">
    <property type="entry name" value="Metallo-B-lactamas"/>
</dbReference>
<comment type="cofactor">
    <cofactor evidence="1">
        <name>Zn(2+)</name>
        <dbReference type="ChEBI" id="CHEBI:29105"/>
    </cofactor>
</comment>
<comment type="caution">
    <text evidence="6">The sequence shown here is derived from an EMBL/GenBank/DDBJ whole genome shotgun (WGS) entry which is preliminary data.</text>
</comment>
<evidence type="ECO:0000313" key="6">
    <source>
        <dbReference type="EMBL" id="MBY5957917.1"/>
    </source>
</evidence>
<dbReference type="PANTHER" id="PTHR46233:SF3">
    <property type="entry name" value="HYDROXYACYLGLUTATHIONE HYDROLASE GLOC"/>
    <property type="match status" value="1"/>
</dbReference>
<keyword evidence="4" id="KW-0862">Zinc</keyword>
<gene>
    <name evidence="6" type="ORF">KUV50_07240</name>
</gene>
<dbReference type="EMBL" id="JAHVHU010000006">
    <property type="protein sequence ID" value="MBY5957917.1"/>
    <property type="molecule type" value="Genomic_DNA"/>
</dbReference>
<evidence type="ECO:0000256" key="2">
    <source>
        <dbReference type="ARBA" id="ARBA00022723"/>
    </source>
</evidence>
<evidence type="ECO:0000259" key="5">
    <source>
        <dbReference type="SMART" id="SM00849"/>
    </source>
</evidence>
<accession>A0A953HY83</accession>
<evidence type="ECO:0000313" key="7">
    <source>
        <dbReference type="Proteomes" id="UP000753961"/>
    </source>
</evidence>
<dbReference type="SMART" id="SM00849">
    <property type="entry name" value="Lactamase_B"/>
    <property type="match status" value="1"/>
</dbReference>
<sequence>MSNIRIKKFTFNPFQENTYLLYNEKKDAYIFDPGCSTAEEENILFRFIEQNELQPVALINTHCHIDHVLGNKAVTDRYDVPFWAPDGEQAMLQAASVMADMYQIPYSPSPVPDLWIDTNHSIRLDGEAWELILAPGHSPASMVFYVPSAGIAIAGDVLFRDSIGRTDLPGGNHEELLTNIREKLYVLPDETIVYPGHGEETTIGYEKKNNPFVQG</sequence>
<evidence type="ECO:0000256" key="3">
    <source>
        <dbReference type="ARBA" id="ARBA00022801"/>
    </source>
</evidence>